<reference evidence="1 2" key="1">
    <citation type="submission" date="2018-06" db="EMBL/GenBank/DDBJ databases">
        <authorList>
            <consortium name="Pathogen Informatics"/>
            <person name="Doyle S."/>
        </authorList>
    </citation>
    <scope>NUCLEOTIDE SEQUENCE [LARGE SCALE GENOMIC DNA]</scope>
    <source>
        <strain evidence="1 2">NCTC10211</strain>
    </source>
</reference>
<evidence type="ECO:0000313" key="2">
    <source>
        <dbReference type="Proteomes" id="UP000254765"/>
    </source>
</evidence>
<evidence type="ECO:0000313" key="1">
    <source>
        <dbReference type="EMBL" id="SUI39392.1"/>
    </source>
</evidence>
<dbReference type="InterPro" id="IPR036425">
    <property type="entry name" value="MoaB/Mog-like_dom_sf"/>
</dbReference>
<keyword evidence="1" id="KW-0548">Nucleotidyltransferase</keyword>
<dbReference type="Proteomes" id="UP000254765">
    <property type="component" value="Unassembled WGS sequence"/>
</dbReference>
<keyword evidence="1" id="KW-0808">Transferase</keyword>
<dbReference type="SUPFAM" id="SSF53218">
    <property type="entry name" value="Molybdenum cofactor biosynthesis proteins"/>
    <property type="match status" value="1"/>
</dbReference>
<dbReference type="AlphaFoldDB" id="A0A379Y1C2"/>
<proteinExistence type="predicted"/>
<protein>
    <submittedName>
        <fullName evidence="1">Molybdopterin adenylyltransferase</fullName>
        <ecNumber evidence="1">2.7.7.75</ecNumber>
    </submittedName>
</protein>
<dbReference type="EMBL" id="UGYK01000002">
    <property type="protein sequence ID" value="SUI39392.1"/>
    <property type="molecule type" value="Genomic_DNA"/>
</dbReference>
<accession>A0A379Y1C2</accession>
<organism evidence="1 2">
    <name type="scientific">Serratia marcescens</name>
    <dbReference type="NCBI Taxonomy" id="615"/>
    <lineage>
        <taxon>Bacteria</taxon>
        <taxon>Pseudomonadati</taxon>
        <taxon>Pseudomonadota</taxon>
        <taxon>Gammaproteobacteria</taxon>
        <taxon>Enterobacterales</taxon>
        <taxon>Yersiniaceae</taxon>
        <taxon>Serratia</taxon>
    </lineage>
</organism>
<dbReference type="EC" id="2.7.7.75" evidence="1"/>
<name>A0A379Y1C2_SERMA</name>
<gene>
    <name evidence="1" type="primary">mog_2</name>
    <name evidence="1" type="ORF">NCTC10211_00321</name>
</gene>
<dbReference type="Gene3D" id="3.40.980.10">
    <property type="entry name" value="MoaB/Mog-like domain"/>
    <property type="match status" value="1"/>
</dbReference>
<sequence length="49" mass="5325">MDILRIGLVSVSDRASGGVYQDKGIPALEEWLAGALATPFKLETRLIPR</sequence>
<dbReference type="GO" id="GO:0061598">
    <property type="term" value="F:molybdopterin adenylyltransferase activity"/>
    <property type="evidence" value="ECO:0007669"/>
    <property type="project" value="UniProtKB-EC"/>
</dbReference>